<feature type="compositionally biased region" description="Low complexity" evidence="1">
    <location>
        <begin position="457"/>
        <end position="493"/>
    </location>
</feature>
<dbReference type="Proteomes" id="UP000184609">
    <property type="component" value="Unassembled WGS sequence"/>
</dbReference>
<dbReference type="InterPro" id="IPR046535">
    <property type="entry name" value="DUF6600"/>
</dbReference>
<feature type="compositionally biased region" description="Low complexity" evidence="1">
    <location>
        <begin position="378"/>
        <end position="440"/>
    </location>
</feature>
<reference evidence="3" key="1">
    <citation type="submission" date="2016-12" db="EMBL/GenBank/DDBJ databases">
        <authorList>
            <person name="Varghese N."/>
            <person name="Submissions S."/>
        </authorList>
    </citation>
    <scope>NUCLEOTIDE SEQUENCE [LARGE SCALE GENOMIC DNA]</scope>
    <source>
        <strain evidence="3">DSM 25035</strain>
    </source>
</reference>
<accession>A0A1M7ZDV4</accession>
<feature type="compositionally biased region" description="Polar residues" evidence="1">
    <location>
        <begin position="441"/>
        <end position="456"/>
    </location>
</feature>
<organism evidence="2 3">
    <name type="scientific">Algoriphagus zhangzhouensis</name>
    <dbReference type="NCBI Taxonomy" id="1073327"/>
    <lineage>
        <taxon>Bacteria</taxon>
        <taxon>Pseudomonadati</taxon>
        <taxon>Bacteroidota</taxon>
        <taxon>Cytophagia</taxon>
        <taxon>Cytophagales</taxon>
        <taxon>Cyclobacteriaceae</taxon>
        <taxon>Algoriphagus</taxon>
    </lineage>
</organism>
<keyword evidence="3" id="KW-1185">Reference proteome</keyword>
<dbReference type="Pfam" id="PF20245">
    <property type="entry name" value="DUF6600"/>
    <property type="match status" value="1"/>
</dbReference>
<evidence type="ECO:0000313" key="2">
    <source>
        <dbReference type="EMBL" id="SHO63111.1"/>
    </source>
</evidence>
<feature type="compositionally biased region" description="Low complexity" evidence="1">
    <location>
        <begin position="231"/>
        <end position="241"/>
    </location>
</feature>
<proteinExistence type="predicted"/>
<feature type="region of interest" description="Disordered" evidence="1">
    <location>
        <begin position="223"/>
        <end position="493"/>
    </location>
</feature>
<feature type="compositionally biased region" description="Low complexity" evidence="1">
    <location>
        <begin position="267"/>
        <end position="287"/>
    </location>
</feature>
<dbReference type="EMBL" id="FRXN01000003">
    <property type="protein sequence ID" value="SHO63111.1"/>
    <property type="molecule type" value="Genomic_DNA"/>
</dbReference>
<dbReference type="STRING" id="1073327.SAMN04488108_2533"/>
<feature type="compositionally biased region" description="Polar residues" evidence="1">
    <location>
        <begin position="288"/>
        <end position="323"/>
    </location>
</feature>
<sequence>MKKIEPKRWLLQLVAGLLILSSFGISDAKAEDDYIGVSFQVFYDELAPYGDWVKDARYGYIWLPAVGYDFHPYGTNGHWAMTGYGNTWVSYYDWGWAPFHYGRWYFDDFYQSWAWIPGYDWGPAWVSWRTGGGYYGWAPMGPGLSVSVRVNIPSFHWVFLPSRRIYDHYGYRHYVHGGGKVKIINKTKIINNTVVYNNNTYVSGPSRREVERSTGRSVRVYDVNRASNPGRSSVSRNSVNVYQPDLRSARGRTVDSRPSRVSTPDQARTNRSARVNSSRNGNSNSRATQPSSRGSQGNSRVTTPNSNRSVDRSAGSSRGQNSGFEMKPYSQERGRTTAPTNRNSRVQSSPNSGSRTTTRPQTQSAPRRQEVQRQSSPNRNSTVNRGSNSSGRSNSRTSPQVGRSSSSRTSPQVGRSSSSRTSQQVGRSSSSSRTSPQVGRTSSPTRSSGARTSPQVSRSSSSKSSGSRTSSSRSSSSRTSKSSSSSRGNTRNN</sequence>
<dbReference type="RefSeq" id="WP_073572157.1">
    <property type="nucleotide sequence ID" value="NZ_FRXN01000003.1"/>
</dbReference>
<dbReference type="AlphaFoldDB" id="A0A1M7ZDV4"/>
<protein>
    <submittedName>
        <fullName evidence="2">Uncharacterized protein</fullName>
    </submittedName>
</protein>
<evidence type="ECO:0000313" key="3">
    <source>
        <dbReference type="Proteomes" id="UP000184609"/>
    </source>
</evidence>
<feature type="compositionally biased region" description="Polar residues" evidence="1">
    <location>
        <begin position="337"/>
        <end position="377"/>
    </location>
</feature>
<name>A0A1M7ZDV4_9BACT</name>
<gene>
    <name evidence="2" type="ORF">SAMN04488108_2533</name>
</gene>
<evidence type="ECO:0000256" key="1">
    <source>
        <dbReference type="SAM" id="MobiDB-lite"/>
    </source>
</evidence>
<dbReference type="OrthoDB" id="5485224at2"/>